<dbReference type="SUPFAM" id="SSF88713">
    <property type="entry name" value="Glycoside hydrolase/deacetylase"/>
    <property type="match status" value="1"/>
</dbReference>
<dbReference type="Pfam" id="PF17677">
    <property type="entry name" value="Glyco_hydro38C2"/>
    <property type="match status" value="1"/>
</dbReference>
<dbReference type="InterPro" id="IPR011013">
    <property type="entry name" value="Gal_mutarotase_sf_dom"/>
</dbReference>
<sequence length="1022" mass="117943">MLYEMNEYRNVVNGLLEKIEKAIYNIVSPLDIDIYATKEPVAYRDRFIGEKKKGIIGESWGELWDCAWFNFKGTVPKEVDGKKIVALIDVSGEAFVVDDKGTPIKGLTTLNSEFDYTLGKPGKREIELFKVSKGGEEVNIWADCACNDLFGKYQNNGIIKDAYIAICNEEVKKLYFDIEVLVELLDELPKDSARYHRVLNSLYEASKILSIKTGMSGCEFLKDGIVSQEEINTLNSDEVTKARNILSKELLKKAGDESLTLSAIGHAHIDLAWLWPIRETIRKGARTFSTVLSNMDKYPDYVFGASQPQLYQWMKDEYPELYSKIKERIEEGRWEAQGAMWVEPDTNVPSGESLVRQILYGKRYFREEFNKDMKSLWLPDVFGYSAALPQILKKSGIDYFMTIKLSWNNHNEFPHHTFIWEGLDGSKVLSHMPPEGTYNSSAAPRAVKKAEKAFLDKALSEECLMLFGIGDGGGGPGEEHLERLEREKNLNGLIPVKQEKSLEFFKRIEKDMGKYNIWSGELYLEKHQGTYTTHGKNKMYNRKMEIALRNLELISVQAMLEKDIEYPQEEIEKVWKEVLLYQFHDILPGSSIERVYDESVEAYKKLLNKVEKLTEKIKKQIIENENGYKEGILLTNSLNWQREEWIKLYDKWTKVKVLPLGGKVINKESINNYCEICTLNVCNEILENSLIKIEFYADGSIKGVYDKELKRDVLKSYKNNVLEVYEDNGDAWDFSQVYKDRPKSEFKFKKVNFKIEGPKAIVTQKYNYNKSLLEQNIIITEGSKRIDFETKVNWQEDGKMLRTSFHANVHTREATCEIQFGNIKRSTHCNTSWDMAKGEVCAHKWVDLSQRDYGIALLNDCKYGYNISETTIDLNLLRSPAYPDPNADRGNHVFKYALLPHKGDYIEGNVVKEAYNFNIPLQATYTDKLINTNSIESLLTLDCENIIVESIKKAEFSNDVIVRLYECHGNDAKVKINFNKDYKNIELVNLIEDPIKQEKFDSSKLELKFSPFEVHTLKIIRK</sequence>
<dbReference type="Pfam" id="PF01074">
    <property type="entry name" value="Glyco_hydro_38N"/>
    <property type="match status" value="1"/>
</dbReference>
<evidence type="ECO:0000256" key="5">
    <source>
        <dbReference type="SAM" id="Coils"/>
    </source>
</evidence>
<dbReference type="SMART" id="SM00872">
    <property type="entry name" value="Alpha-mann_mid"/>
    <property type="match status" value="1"/>
</dbReference>
<keyword evidence="3" id="KW-0378">Hydrolase</keyword>
<dbReference type="Gene3D" id="3.20.110.10">
    <property type="entry name" value="Glycoside hydrolase 38, N terminal domain"/>
    <property type="match status" value="1"/>
</dbReference>
<dbReference type="InterPro" id="IPR011330">
    <property type="entry name" value="Glyco_hydro/deAcase_b/a-brl"/>
</dbReference>
<dbReference type="InterPro" id="IPR027291">
    <property type="entry name" value="Glyco_hydro_38_N_sf"/>
</dbReference>
<accession>A0A6I1MN93</accession>
<dbReference type="Pfam" id="PF22907">
    <property type="entry name" value="Ams1-like_1st"/>
    <property type="match status" value="1"/>
</dbReference>
<gene>
    <name evidence="7" type="ORF">GBZ86_12115</name>
</gene>
<reference evidence="7 8" key="1">
    <citation type="submission" date="2019-10" db="EMBL/GenBank/DDBJ databases">
        <title>The Genome Sequence of Clostridium tarantellae Isolated from Fish Brain.</title>
        <authorList>
            <person name="Bano L."/>
            <person name="Kiel M."/>
            <person name="Sales G."/>
            <person name="Doxey A.C."/>
            <person name="Mansfield M.J."/>
            <person name="Schiavone M."/>
            <person name="Rossetto O."/>
            <person name="Pirazzini M."/>
            <person name="Dobrindt U."/>
            <person name="Montecucco C."/>
        </authorList>
    </citation>
    <scope>NUCLEOTIDE SEQUENCE [LARGE SCALE GENOMIC DNA]</scope>
    <source>
        <strain evidence="7 8">DSM 3997</strain>
    </source>
</reference>
<evidence type="ECO:0000256" key="4">
    <source>
        <dbReference type="ARBA" id="ARBA00023295"/>
    </source>
</evidence>
<keyword evidence="5" id="KW-0175">Coiled coil</keyword>
<evidence type="ECO:0000313" key="7">
    <source>
        <dbReference type="EMBL" id="MPQ44494.1"/>
    </source>
</evidence>
<feature type="domain" description="Glycoside hydrolase family 38 central" evidence="6">
    <location>
        <begin position="525"/>
        <end position="603"/>
    </location>
</feature>
<organism evidence="7 8">
    <name type="scientific">Clostridium tarantellae</name>
    <dbReference type="NCBI Taxonomy" id="39493"/>
    <lineage>
        <taxon>Bacteria</taxon>
        <taxon>Bacillati</taxon>
        <taxon>Bacillota</taxon>
        <taxon>Clostridia</taxon>
        <taxon>Eubacteriales</taxon>
        <taxon>Clostridiaceae</taxon>
        <taxon>Clostridium</taxon>
    </lineage>
</organism>
<dbReference type="InterPro" id="IPR011682">
    <property type="entry name" value="Glyco_hydro_38_C"/>
</dbReference>
<dbReference type="SUPFAM" id="SSF74650">
    <property type="entry name" value="Galactose mutarotase-like"/>
    <property type="match status" value="1"/>
</dbReference>
<dbReference type="Proteomes" id="UP000430345">
    <property type="component" value="Unassembled WGS sequence"/>
</dbReference>
<dbReference type="InterPro" id="IPR037094">
    <property type="entry name" value="Glyco_hydro_38_cen_sf"/>
</dbReference>
<evidence type="ECO:0000256" key="2">
    <source>
        <dbReference type="ARBA" id="ARBA00022723"/>
    </source>
</evidence>
<keyword evidence="4" id="KW-0326">Glycosidase</keyword>
<dbReference type="RefSeq" id="WP_152891016.1">
    <property type="nucleotide sequence ID" value="NZ_WHJC01000230.1"/>
</dbReference>
<dbReference type="CDD" id="cd10789">
    <property type="entry name" value="GH38N_AMII_ER_cytosolic"/>
    <property type="match status" value="1"/>
</dbReference>
<dbReference type="SUPFAM" id="SSF88688">
    <property type="entry name" value="Families 57/38 glycoside transferase middle domain"/>
    <property type="match status" value="1"/>
</dbReference>
<name>A0A6I1MN93_9CLOT</name>
<dbReference type="Gene3D" id="2.70.98.30">
    <property type="entry name" value="Golgi alpha-mannosidase II, domain 4"/>
    <property type="match status" value="1"/>
</dbReference>
<proteinExistence type="inferred from homology"/>
<comment type="caution">
    <text evidence="7">The sequence shown here is derived from an EMBL/GenBank/DDBJ whole genome shotgun (WGS) entry which is preliminary data.</text>
</comment>
<dbReference type="GO" id="GO:0009313">
    <property type="term" value="P:oligosaccharide catabolic process"/>
    <property type="evidence" value="ECO:0007669"/>
    <property type="project" value="TreeGrafter"/>
</dbReference>
<dbReference type="Pfam" id="PF07748">
    <property type="entry name" value="Glyco_hydro_38C"/>
    <property type="match status" value="1"/>
</dbReference>
<dbReference type="GO" id="GO:0030246">
    <property type="term" value="F:carbohydrate binding"/>
    <property type="evidence" value="ECO:0007669"/>
    <property type="project" value="InterPro"/>
</dbReference>
<dbReference type="FunFam" id="1.20.1270.50:FF:000004">
    <property type="entry name" value="alpha-mannosidase 2C1 isoform X1"/>
    <property type="match status" value="1"/>
</dbReference>
<dbReference type="PANTHER" id="PTHR46017">
    <property type="entry name" value="ALPHA-MANNOSIDASE 2C1"/>
    <property type="match status" value="1"/>
</dbReference>
<dbReference type="PANTHER" id="PTHR46017:SF1">
    <property type="entry name" value="ALPHA-MANNOSIDASE 2C1"/>
    <property type="match status" value="1"/>
</dbReference>
<comment type="similarity">
    <text evidence="1">Belongs to the glycosyl hydrolase 38 family.</text>
</comment>
<dbReference type="AlphaFoldDB" id="A0A6I1MN93"/>
<dbReference type="InterPro" id="IPR000602">
    <property type="entry name" value="Glyco_hydro_38_N"/>
</dbReference>
<feature type="coiled-coil region" evidence="5">
    <location>
        <begin position="596"/>
        <end position="623"/>
    </location>
</feature>
<keyword evidence="8" id="KW-1185">Reference proteome</keyword>
<dbReference type="EMBL" id="WHJC01000230">
    <property type="protein sequence ID" value="MPQ44494.1"/>
    <property type="molecule type" value="Genomic_DNA"/>
</dbReference>
<dbReference type="InterPro" id="IPR054723">
    <property type="entry name" value="Ams1-like_N"/>
</dbReference>
<dbReference type="OrthoDB" id="9772207at2"/>
<evidence type="ECO:0000256" key="3">
    <source>
        <dbReference type="ARBA" id="ARBA00022801"/>
    </source>
</evidence>
<dbReference type="GO" id="GO:0006013">
    <property type="term" value="P:mannose metabolic process"/>
    <property type="evidence" value="ECO:0007669"/>
    <property type="project" value="InterPro"/>
</dbReference>
<dbReference type="InterPro" id="IPR041147">
    <property type="entry name" value="GH38_C"/>
</dbReference>
<dbReference type="InterPro" id="IPR028995">
    <property type="entry name" value="Glyco_hydro_57/38_cen_sf"/>
</dbReference>
<protein>
    <submittedName>
        <fullName evidence="7">Alpha-mannosidase</fullName>
    </submittedName>
</protein>
<dbReference type="Gene3D" id="1.20.1270.50">
    <property type="entry name" value="Glycoside hydrolase family 38, central domain"/>
    <property type="match status" value="1"/>
</dbReference>
<dbReference type="InterPro" id="IPR015341">
    <property type="entry name" value="Glyco_hydro_38_cen"/>
</dbReference>
<dbReference type="GO" id="GO:0004559">
    <property type="term" value="F:alpha-mannosidase activity"/>
    <property type="evidence" value="ECO:0007669"/>
    <property type="project" value="InterPro"/>
</dbReference>
<dbReference type="FunFam" id="3.20.110.10:FF:000002">
    <property type="entry name" value="alpha-mannosidase 2C1 isoform X1"/>
    <property type="match status" value="1"/>
</dbReference>
<evidence type="ECO:0000256" key="1">
    <source>
        <dbReference type="ARBA" id="ARBA00009792"/>
    </source>
</evidence>
<dbReference type="GO" id="GO:0046872">
    <property type="term" value="F:metal ion binding"/>
    <property type="evidence" value="ECO:0007669"/>
    <property type="project" value="UniProtKB-KW"/>
</dbReference>
<dbReference type="Gene3D" id="2.60.40.2220">
    <property type="match status" value="1"/>
</dbReference>
<dbReference type="Pfam" id="PF09261">
    <property type="entry name" value="Alpha-mann_mid"/>
    <property type="match status" value="1"/>
</dbReference>
<keyword evidence="2" id="KW-0479">Metal-binding</keyword>
<evidence type="ECO:0000313" key="8">
    <source>
        <dbReference type="Proteomes" id="UP000430345"/>
    </source>
</evidence>
<evidence type="ECO:0000259" key="6">
    <source>
        <dbReference type="SMART" id="SM00872"/>
    </source>
</evidence>